<name>A0A1I0DQT2_9FIRM</name>
<protein>
    <submittedName>
        <fullName evidence="2">Uncharacterized protein</fullName>
    </submittedName>
</protein>
<dbReference type="AlphaFoldDB" id="A0A1I0DQT2"/>
<organism evidence="2 3">
    <name type="scientific">Thomasclavelia cocleata</name>
    <dbReference type="NCBI Taxonomy" id="69824"/>
    <lineage>
        <taxon>Bacteria</taxon>
        <taxon>Bacillati</taxon>
        <taxon>Bacillota</taxon>
        <taxon>Erysipelotrichia</taxon>
        <taxon>Erysipelotrichales</taxon>
        <taxon>Coprobacillaceae</taxon>
        <taxon>Thomasclavelia</taxon>
    </lineage>
</organism>
<evidence type="ECO:0000313" key="2">
    <source>
        <dbReference type="EMBL" id="SET34533.1"/>
    </source>
</evidence>
<reference evidence="1 4" key="3">
    <citation type="journal article" date="2020" name="Microbiome">
        <title>Single-cell genomics of uncultured bacteria reveals dietary fiber responders in the mouse gut microbiota.</title>
        <authorList>
            <person name="Chijiiwa R."/>
            <person name="Hosokawa M."/>
            <person name="Kogawa M."/>
            <person name="Nishikawa Y."/>
            <person name="Ide K."/>
            <person name="Sakanashi C."/>
            <person name="Takahashi K."/>
            <person name="Takeyama H."/>
        </authorList>
    </citation>
    <scope>NUCLEOTIDE SEQUENCE [LARGE SCALE GENOMIC DNA]</scope>
    <source>
        <strain evidence="1">IMSAGC_017</strain>
    </source>
</reference>
<evidence type="ECO:0000313" key="4">
    <source>
        <dbReference type="Proteomes" id="UP000490821"/>
    </source>
</evidence>
<dbReference type="EMBL" id="FOIN01000007">
    <property type="protein sequence ID" value="SET34533.1"/>
    <property type="molecule type" value="Genomic_DNA"/>
</dbReference>
<dbReference type="OrthoDB" id="3186597at2"/>
<dbReference type="RefSeq" id="WP_092352997.1">
    <property type="nucleotide sequence ID" value="NZ_BLMI01000152.1"/>
</dbReference>
<reference evidence="3" key="1">
    <citation type="submission" date="2016-10" db="EMBL/GenBank/DDBJ databases">
        <authorList>
            <person name="Varghese N."/>
            <person name="Submissions S."/>
        </authorList>
    </citation>
    <scope>NUCLEOTIDE SEQUENCE [LARGE SCALE GENOMIC DNA]</scope>
    <source>
        <strain evidence="3">DSM 1551</strain>
    </source>
</reference>
<accession>A0A1I0DQT2</accession>
<proteinExistence type="predicted"/>
<keyword evidence="3" id="KW-1185">Reference proteome</keyword>
<evidence type="ECO:0000313" key="1">
    <source>
        <dbReference type="EMBL" id="GFI41182.1"/>
    </source>
</evidence>
<dbReference type="EMBL" id="BLMI01000152">
    <property type="protein sequence ID" value="GFI41182.1"/>
    <property type="molecule type" value="Genomic_DNA"/>
</dbReference>
<dbReference type="Proteomes" id="UP000198558">
    <property type="component" value="Unassembled WGS sequence"/>
</dbReference>
<gene>
    <name evidence="1" type="ORF">IMSAGC017_01225</name>
    <name evidence="2" type="ORF">SAMN04489758_10725</name>
</gene>
<reference evidence="2" key="2">
    <citation type="submission" date="2016-10" db="EMBL/GenBank/DDBJ databases">
        <authorList>
            <person name="de Groot N.N."/>
        </authorList>
    </citation>
    <scope>NUCLEOTIDE SEQUENCE [LARGE SCALE GENOMIC DNA]</scope>
    <source>
        <strain evidence="2">DSM 1551</strain>
    </source>
</reference>
<dbReference type="Proteomes" id="UP000490821">
    <property type="component" value="Unassembled WGS sequence"/>
</dbReference>
<dbReference type="GeneID" id="78287960"/>
<sequence>MKTISIFQVQDINNLLNQNNYDYVLKLNDTCGNQSLYLQCTGKTTDINELCNLINNYLKNNYLQVIPSTINPYNLTLK</sequence>
<evidence type="ECO:0000313" key="3">
    <source>
        <dbReference type="Proteomes" id="UP000198558"/>
    </source>
</evidence>